<dbReference type="EMBL" id="MU853825">
    <property type="protein sequence ID" value="KAK3938623.1"/>
    <property type="molecule type" value="Genomic_DNA"/>
</dbReference>
<dbReference type="InterPro" id="IPR053185">
    <property type="entry name" value="SET_domain_protein"/>
</dbReference>
<reference evidence="8" key="1">
    <citation type="journal article" date="2023" name="Mol. Phylogenet. Evol.">
        <title>Genome-scale phylogeny and comparative genomics of the fungal order Sordariales.</title>
        <authorList>
            <person name="Hensen N."/>
            <person name="Bonometti L."/>
            <person name="Westerberg I."/>
            <person name="Brannstrom I.O."/>
            <person name="Guillou S."/>
            <person name="Cros-Aarteil S."/>
            <person name="Calhoun S."/>
            <person name="Haridas S."/>
            <person name="Kuo A."/>
            <person name="Mondo S."/>
            <person name="Pangilinan J."/>
            <person name="Riley R."/>
            <person name="LaButti K."/>
            <person name="Andreopoulos B."/>
            <person name="Lipzen A."/>
            <person name="Chen C."/>
            <person name="Yan M."/>
            <person name="Daum C."/>
            <person name="Ng V."/>
            <person name="Clum A."/>
            <person name="Steindorff A."/>
            <person name="Ohm R.A."/>
            <person name="Martin F."/>
            <person name="Silar P."/>
            <person name="Natvig D.O."/>
            <person name="Lalanne C."/>
            <person name="Gautier V."/>
            <person name="Ament-Velasquez S.L."/>
            <person name="Kruys A."/>
            <person name="Hutchinson M.I."/>
            <person name="Powell A.J."/>
            <person name="Barry K."/>
            <person name="Miller A.N."/>
            <person name="Grigoriev I.V."/>
            <person name="Debuchy R."/>
            <person name="Gladieux P."/>
            <person name="Hiltunen Thoren M."/>
            <person name="Johannesson H."/>
        </authorList>
    </citation>
    <scope>NUCLEOTIDE SEQUENCE [LARGE SCALE GENOMIC DNA]</scope>
    <source>
        <strain evidence="8">CBS 340.73</strain>
    </source>
</reference>
<feature type="domain" description="MYND-type" evidence="6">
    <location>
        <begin position="502"/>
        <end position="544"/>
    </location>
</feature>
<accession>A0AAN6N5J0</accession>
<feature type="domain" description="SET" evidence="5">
    <location>
        <begin position="16"/>
        <end position="163"/>
    </location>
</feature>
<dbReference type="InterPro" id="IPR002893">
    <property type="entry name" value="Znf_MYND"/>
</dbReference>
<sequence>MSTALEIQLEPQAVSTPLYVIRDVPGKGKGMIATQKIPRGTRILSEEPIITVRENGSHEDKRKSLGQQVDALTEQDRQSFLSMHNIHPYKTSAEQYVGIIRTVALPVDLPDGGDAAGIFKDACRINHACDNNTQRDWNTLIQRLTIHALRDIEEGEEITIYYLGVHQNRATRQAALRNKFGFTCSCRLCSLPPEQQRESDKRLDEIYRLDNLIGQGGMISILTSPLRILRLVDQQVRLYNEDRPEDDTGLPRSYLGAAQIAIANGDLARGRVFIERAVSGYRIFGGDDSRGVIENEPLAKDPTKHQFYSRSPGKWQTAVNDVPLGLSPSDFEDWLWRREKKPPAAAAAPGQRIPAHLRSRETFPSFDELPSENDLDLEYYVHDPETEAYVPQRHWCFLGEIVDIENFLRLRMVLKDVDGNRLVLAFYTDGRGRELEPGEVKKGNTVAVLHAEQHGFLDMTTGIRHENPDMIKIFPASLDTLLALSDEVQQFSTVLGGGVRTCHGCGKTAPGASLKRCAKCSYFWYCDRTCQVKGWNEKNHKASCKLLKDPDLQGVFEFKWDEFSEHVRFPLQYPLQSTNMPPPSSEQLEALMRMMRAGGRNPFGDLGL</sequence>
<dbReference type="SMART" id="SM00317">
    <property type="entry name" value="SET"/>
    <property type="match status" value="1"/>
</dbReference>
<proteinExistence type="predicted"/>
<dbReference type="PROSITE" id="PS50865">
    <property type="entry name" value="ZF_MYND_2"/>
    <property type="match status" value="1"/>
</dbReference>
<evidence type="ECO:0000256" key="3">
    <source>
        <dbReference type="ARBA" id="ARBA00022833"/>
    </source>
</evidence>
<keyword evidence="8" id="KW-1185">Reference proteome</keyword>
<evidence type="ECO:0000313" key="7">
    <source>
        <dbReference type="EMBL" id="KAK3938623.1"/>
    </source>
</evidence>
<evidence type="ECO:0000256" key="4">
    <source>
        <dbReference type="PROSITE-ProRule" id="PRU00134"/>
    </source>
</evidence>
<dbReference type="Gene3D" id="1.25.40.10">
    <property type="entry name" value="Tetratricopeptide repeat domain"/>
    <property type="match status" value="1"/>
</dbReference>
<dbReference type="PANTHER" id="PTHR47332">
    <property type="entry name" value="SET DOMAIN-CONTAINING PROTEIN 5"/>
    <property type="match status" value="1"/>
</dbReference>
<comment type="caution">
    <text evidence="7">The sequence shown here is derived from an EMBL/GenBank/DDBJ whole genome shotgun (WGS) entry which is preliminary data.</text>
</comment>
<dbReference type="InterPro" id="IPR046341">
    <property type="entry name" value="SET_dom_sf"/>
</dbReference>
<evidence type="ECO:0000313" key="8">
    <source>
        <dbReference type="Proteomes" id="UP001303473"/>
    </source>
</evidence>
<dbReference type="Gene3D" id="6.10.140.2220">
    <property type="match status" value="1"/>
</dbReference>
<dbReference type="Pfam" id="PF01753">
    <property type="entry name" value="zf-MYND"/>
    <property type="match status" value="1"/>
</dbReference>
<organism evidence="7 8">
    <name type="scientific">Diplogelasinospora grovesii</name>
    <dbReference type="NCBI Taxonomy" id="303347"/>
    <lineage>
        <taxon>Eukaryota</taxon>
        <taxon>Fungi</taxon>
        <taxon>Dikarya</taxon>
        <taxon>Ascomycota</taxon>
        <taxon>Pezizomycotina</taxon>
        <taxon>Sordariomycetes</taxon>
        <taxon>Sordariomycetidae</taxon>
        <taxon>Sordariales</taxon>
        <taxon>Diplogelasinosporaceae</taxon>
        <taxon>Diplogelasinospora</taxon>
    </lineage>
</organism>
<evidence type="ECO:0000259" key="6">
    <source>
        <dbReference type="PROSITE" id="PS50865"/>
    </source>
</evidence>
<evidence type="ECO:0000256" key="1">
    <source>
        <dbReference type="ARBA" id="ARBA00022723"/>
    </source>
</evidence>
<dbReference type="AlphaFoldDB" id="A0AAN6N5J0"/>
<evidence type="ECO:0000256" key="2">
    <source>
        <dbReference type="ARBA" id="ARBA00022771"/>
    </source>
</evidence>
<dbReference type="SUPFAM" id="SSF144232">
    <property type="entry name" value="HIT/MYND zinc finger-like"/>
    <property type="match status" value="1"/>
</dbReference>
<protein>
    <submittedName>
        <fullName evidence="7">SET domain-containing protein</fullName>
    </submittedName>
</protein>
<keyword evidence="2 4" id="KW-0863">Zinc-finger</keyword>
<dbReference type="InterPro" id="IPR001214">
    <property type="entry name" value="SET_dom"/>
</dbReference>
<dbReference type="Pfam" id="PF00856">
    <property type="entry name" value="SET"/>
    <property type="match status" value="1"/>
</dbReference>
<keyword evidence="3" id="KW-0862">Zinc</keyword>
<dbReference type="GO" id="GO:0008270">
    <property type="term" value="F:zinc ion binding"/>
    <property type="evidence" value="ECO:0007669"/>
    <property type="project" value="UniProtKB-KW"/>
</dbReference>
<dbReference type="CDD" id="cd20071">
    <property type="entry name" value="SET_SMYD"/>
    <property type="match status" value="1"/>
</dbReference>
<dbReference type="PROSITE" id="PS50280">
    <property type="entry name" value="SET"/>
    <property type="match status" value="1"/>
</dbReference>
<gene>
    <name evidence="7" type="ORF">QBC46DRAFT_439828</name>
</gene>
<keyword evidence="1" id="KW-0479">Metal-binding</keyword>
<dbReference type="InterPro" id="IPR011990">
    <property type="entry name" value="TPR-like_helical_dom_sf"/>
</dbReference>
<dbReference type="PANTHER" id="PTHR47332:SF2">
    <property type="entry name" value="SET-6"/>
    <property type="match status" value="1"/>
</dbReference>
<evidence type="ECO:0000259" key="5">
    <source>
        <dbReference type="PROSITE" id="PS50280"/>
    </source>
</evidence>
<dbReference type="Gene3D" id="2.170.270.10">
    <property type="entry name" value="SET domain"/>
    <property type="match status" value="1"/>
</dbReference>
<name>A0AAN6N5J0_9PEZI</name>
<dbReference type="Proteomes" id="UP001303473">
    <property type="component" value="Unassembled WGS sequence"/>
</dbReference>
<dbReference type="SUPFAM" id="SSF82199">
    <property type="entry name" value="SET domain"/>
    <property type="match status" value="1"/>
</dbReference>
<dbReference type="PROSITE" id="PS01360">
    <property type="entry name" value="ZF_MYND_1"/>
    <property type="match status" value="1"/>
</dbReference>